<reference evidence="2" key="1">
    <citation type="submission" date="2021-02" db="EMBL/GenBank/DDBJ databases">
        <authorList>
            <person name="Nowell W R."/>
        </authorList>
    </citation>
    <scope>NUCLEOTIDE SEQUENCE</scope>
</reference>
<sequence length="77" mass="8915">IADDEKQRLLKGKQILLDEWQEQIDKKQKQLKDDKLTEQIADAELNKVTSTTTIIGSRLAAPYADLVENVRYKKLFI</sequence>
<comment type="caution">
    <text evidence="2">The sequence shown here is derived from an EMBL/GenBank/DDBJ whole genome shotgun (WGS) entry which is preliminary data.</text>
</comment>
<dbReference type="EMBL" id="CAJOBB010030747">
    <property type="protein sequence ID" value="CAF4445623.1"/>
    <property type="molecule type" value="Genomic_DNA"/>
</dbReference>
<organism evidence="2 3">
    <name type="scientific">Adineta steineri</name>
    <dbReference type="NCBI Taxonomy" id="433720"/>
    <lineage>
        <taxon>Eukaryota</taxon>
        <taxon>Metazoa</taxon>
        <taxon>Spiralia</taxon>
        <taxon>Gnathifera</taxon>
        <taxon>Rotifera</taxon>
        <taxon>Eurotatoria</taxon>
        <taxon>Bdelloidea</taxon>
        <taxon>Adinetida</taxon>
        <taxon>Adinetidae</taxon>
        <taxon>Adineta</taxon>
    </lineage>
</organism>
<feature type="coiled-coil region" evidence="1">
    <location>
        <begin position="10"/>
        <end position="46"/>
    </location>
</feature>
<feature type="non-terminal residue" evidence="2">
    <location>
        <position position="1"/>
    </location>
</feature>
<protein>
    <submittedName>
        <fullName evidence="2">Uncharacterized protein</fullName>
    </submittedName>
</protein>
<accession>A0A820S053</accession>
<keyword evidence="1" id="KW-0175">Coiled coil</keyword>
<gene>
    <name evidence="2" type="ORF">KXQ929_LOCUS53649</name>
</gene>
<evidence type="ECO:0000313" key="2">
    <source>
        <dbReference type="EMBL" id="CAF4445623.1"/>
    </source>
</evidence>
<dbReference type="Proteomes" id="UP000663868">
    <property type="component" value="Unassembled WGS sequence"/>
</dbReference>
<dbReference type="AlphaFoldDB" id="A0A820S053"/>
<evidence type="ECO:0000313" key="3">
    <source>
        <dbReference type="Proteomes" id="UP000663868"/>
    </source>
</evidence>
<proteinExistence type="predicted"/>
<name>A0A820S053_9BILA</name>
<evidence type="ECO:0000256" key="1">
    <source>
        <dbReference type="SAM" id="Coils"/>
    </source>
</evidence>